<protein>
    <submittedName>
        <fullName evidence="1">Uncharacterized protein</fullName>
    </submittedName>
</protein>
<dbReference type="EMBL" id="UINC01042685">
    <property type="protein sequence ID" value="SVB45652.1"/>
    <property type="molecule type" value="Genomic_DNA"/>
</dbReference>
<dbReference type="AlphaFoldDB" id="A0A382E5P4"/>
<sequence>MSKLFAITASALLCAMPVCGADGEGKGGKGSPIAGTYVGVVEGDTATVILNVDGSVVVRPNIKDRSIVLRGTWKRESNSITAKLKNPDDEEATVFFRIDNGDLVLLKIIKSDGKVQIFVQPLFERKKRLADKGPPGVYVGKFDEEKLHIKVKPTGDIVVLAAEDLNGDAIYTGK</sequence>
<gene>
    <name evidence="1" type="ORF">METZ01_LOCUS198506</name>
</gene>
<feature type="non-terminal residue" evidence="1">
    <location>
        <position position="174"/>
    </location>
</feature>
<evidence type="ECO:0000313" key="1">
    <source>
        <dbReference type="EMBL" id="SVB45652.1"/>
    </source>
</evidence>
<proteinExistence type="predicted"/>
<accession>A0A382E5P4</accession>
<organism evidence="1">
    <name type="scientific">marine metagenome</name>
    <dbReference type="NCBI Taxonomy" id="408172"/>
    <lineage>
        <taxon>unclassified sequences</taxon>
        <taxon>metagenomes</taxon>
        <taxon>ecological metagenomes</taxon>
    </lineage>
</organism>
<name>A0A382E5P4_9ZZZZ</name>
<reference evidence="1" key="1">
    <citation type="submission" date="2018-05" db="EMBL/GenBank/DDBJ databases">
        <authorList>
            <person name="Lanie J.A."/>
            <person name="Ng W.-L."/>
            <person name="Kazmierczak K.M."/>
            <person name="Andrzejewski T.M."/>
            <person name="Davidsen T.M."/>
            <person name="Wayne K.J."/>
            <person name="Tettelin H."/>
            <person name="Glass J.I."/>
            <person name="Rusch D."/>
            <person name="Podicherti R."/>
            <person name="Tsui H.-C.T."/>
            <person name="Winkler M.E."/>
        </authorList>
    </citation>
    <scope>NUCLEOTIDE SEQUENCE</scope>
</reference>